<dbReference type="SUPFAM" id="SSF53613">
    <property type="entry name" value="Ribokinase-like"/>
    <property type="match status" value="1"/>
</dbReference>
<dbReference type="PROSITE" id="PS51383">
    <property type="entry name" value="YJEF_C_3"/>
    <property type="match status" value="1"/>
</dbReference>
<dbReference type="InterPro" id="IPR004443">
    <property type="entry name" value="YjeF_N_dom"/>
</dbReference>
<feature type="binding site" evidence="18">
    <location>
        <position position="63"/>
    </location>
    <ligand>
        <name>K(+)</name>
        <dbReference type="ChEBI" id="CHEBI:29103"/>
    </ligand>
</feature>
<evidence type="ECO:0000259" key="20">
    <source>
        <dbReference type="PROSITE" id="PS51383"/>
    </source>
</evidence>
<evidence type="ECO:0000256" key="8">
    <source>
        <dbReference type="ARBA" id="ARBA00022857"/>
    </source>
</evidence>
<evidence type="ECO:0000256" key="19">
    <source>
        <dbReference type="PIRNR" id="PIRNR017184"/>
    </source>
</evidence>
<evidence type="ECO:0000256" key="17">
    <source>
        <dbReference type="HAMAP-Rule" id="MF_01965"/>
    </source>
</evidence>
<dbReference type="InterPro" id="IPR000631">
    <property type="entry name" value="CARKD"/>
</dbReference>
<keyword evidence="13" id="KW-0511">Multifunctional enzyme</keyword>
<proteinExistence type="inferred from homology"/>
<dbReference type="InterPro" id="IPR030677">
    <property type="entry name" value="Nnr"/>
</dbReference>
<keyword evidence="5 18" id="KW-0479">Metal-binding</keyword>
<dbReference type="RefSeq" id="WP_160646731.1">
    <property type="nucleotide sequence ID" value="NZ_SIJB01000028.1"/>
</dbReference>
<feature type="binding site" evidence="17">
    <location>
        <position position="459"/>
    </location>
    <ligand>
        <name>(6S)-NADPHX</name>
        <dbReference type="ChEBI" id="CHEBI:64076"/>
    </ligand>
</feature>
<evidence type="ECO:0000256" key="12">
    <source>
        <dbReference type="ARBA" id="ARBA00023239"/>
    </source>
</evidence>
<evidence type="ECO:0000313" key="22">
    <source>
        <dbReference type="EMBL" id="NBI29928.1"/>
    </source>
</evidence>
<dbReference type="EMBL" id="SIJB01000028">
    <property type="protein sequence ID" value="NBI29928.1"/>
    <property type="molecule type" value="Genomic_DNA"/>
</dbReference>
<comment type="similarity">
    <text evidence="18">Belongs to the NnrE/AIBP family.</text>
</comment>
<comment type="catalytic activity">
    <reaction evidence="15 17 19">
        <text>(6S)-NADHX + ADP = AMP + phosphate + NADH + H(+)</text>
        <dbReference type="Rhea" id="RHEA:32223"/>
        <dbReference type="ChEBI" id="CHEBI:15378"/>
        <dbReference type="ChEBI" id="CHEBI:43474"/>
        <dbReference type="ChEBI" id="CHEBI:57945"/>
        <dbReference type="ChEBI" id="CHEBI:64074"/>
        <dbReference type="ChEBI" id="CHEBI:456215"/>
        <dbReference type="ChEBI" id="CHEBI:456216"/>
        <dbReference type="EC" id="4.2.1.136"/>
    </reaction>
</comment>
<feature type="binding site" evidence="18">
    <location>
        <begin position="62"/>
        <end position="66"/>
    </location>
    <ligand>
        <name>(6S)-NADPHX</name>
        <dbReference type="ChEBI" id="CHEBI:64076"/>
    </ligand>
</feature>
<feature type="binding site" evidence="18">
    <location>
        <position position="161"/>
    </location>
    <ligand>
        <name>(6S)-NADPHX</name>
        <dbReference type="ChEBI" id="CHEBI:64076"/>
    </ligand>
</feature>
<feature type="binding site" evidence="18">
    <location>
        <begin position="132"/>
        <end position="138"/>
    </location>
    <ligand>
        <name>(6S)-NADPHX</name>
        <dbReference type="ChEBI" id="CHEBI:64076"/>
    </ligand>
</feature>
<gene>
    <name evidence="18" type="primary">nnrE</name>
    <name evidence="17" type="synonym">nnrD</name>
    <name evidence="22" type="ORF">ERL59_13260</name>
</gene>
<comment type="function">
    <text evidence="14 19">Bifunctional enzyme that catalyzes the epimerization of the S- and R-forms of NAD(P)HX and the dehydration of the S-form of NAD(P)HX at the expense of ADP, which is converted to AMP. This allows the repair of both epimers of NAD(P)HX, a damaged form of NAD(P)H that is a result of enzymatic or heat-dependent hydration.</text>
</comment>
<dbReference type="NCBIfam" id="TIGR00196">
    <property type="entry name" value="yjeF_cterm"/>
    <property type="match status" value="1"/>
</dbReference>
<dbReference type="Pfam" id="PF03853">
    <property type="entry name" value="YjeF_N"/>
    <property type="match status" value="1"/>
</dbReference>
<dbReference type="SUPFAM" id="SSF64153">
    <property type="entry name" value="YjeF N-terminal domain-like"/>
    <property type="match status" value="1"/>
</dbReference>
<dbReference type="PROSITE" id="PS51385">
    <property type="entry name" value="YJEF_N"/>
    <property type="match status" value="1"/>
</dbReference>
<name>A0A6N9Q514_9BACL</name>
<keyword evidence="9 18" id="KW-0630">Potassium</keyword>
<feature type="binding site" evidence="18">
    <location>
        <position position="143"/>
    </location>
    <ligand>
        <name>(6S)-NADPHX</name>
        <dbReference type="ChEBI" id="CHEBI:64076"/>
    </ligand>
</feature>
<accession>A0A6N9Q514</accession>
<feature type="binding site" evidence="17">
    <location>
        <position position="268"/>
    </location>
    <ligand>
        <name>(6S)-NADPHX</name>
        <dbReference type="ChEBI" id="CHEBI:64076"/>
    </ligand>
</feature>
<comment type="function">
    <text evidence="17">Catalyzes the dehydration of the S-form of NAD(P)HX at the expense of ADP, which is converted to AMP. Together with NAD(P)HX epimerase, which catalyzes the epimerization of the S- and R-forms, the enzyme allows the repair of both epimers of NAD(P)HX, a damaged form of NAD(P)H that is a result of enzymatic or heat-dependent hydration.</text>
</comment>
<dbReference type="PANTHER" id="PTHR12592:SF0">
    <property type="entry name" value="ATP-DEPENDENT (S)-NAD(P)H-HYDRATE DEHYDRATASE"/>
    <property type="match status" value="1"/>
</dbReference>
<comment type="similarity">
    <text evidence="17">Belongs to the NnrD/CARKD family.</text>
</comment>
<feature type="binding site" evidence="17">
    <location>
        <position position="339"/>
    </location>
    <ligand>
        <name>(6S)-NADPHX</name>
        <dbReference type="ChEBI" id="CHEBI:64076"/>
    </ligand>
</feature>
<dbReference type="GO" id="GO:0110051">
    <property type="term" value="P:metabolite repair"/>
    <property type="evidence" value="ECO:0007669"/>
    <property type="project" value="TreeGrafter"/>
</dbReference>
<evidence type="ECO:0000256" key="1">
    <source>
        <dbReference type="ARBA" id="ARBA00000013"/>
    </source>
</evidence>
<reference evidence="22 23" key="1">
    <citation type="submission" date="2019-01" db="EMBL/GenBank/DDBJ databases">
        <title>Chengkuizengella sp. nov., isolated from deep-sea sediment of East Pacific Ocean.</title>
        <authorList>
            <person name="Yang J."/>
            <person name="Lai Q."/>
            <person name="Shao Z."/>
        </authorList>
    </citation>
    <scope>NUCLEOTIDE SEQUENCE [LARGE SCALE GENOMIC DNA]</scope>
    <source>
        <strain evidence="22 23">YPA3-1-1</strain>
    </source>
</reference>
<evidence type="ECO:0000256" key="6">
    <source>
        <dbReference type="ARBA" id="ARBA00022741"/>
    </source>
</evidence>
<comment type="catalytic activity">
    <reaction evidence="16 17 19">
        <text>(6S)-NADPHX + ADP = AMP + phosphate + NADPH + H(+)</text>
        <dbReference type="Rhea" id="RHEA:32235"/>
        <dbReference type="ChEBI" id="CHEBI:15378"/>
        <dbReference type="ChEBI" id="CHEBI:43474"/>
        <dbReference type="ChEBI" id="CHEBI:57783"/>
        <dbReference type="ChEBI" id="CHEBI:64076"/>
        <dbReference type="ChEBI" id="CHEBI:456215"/>
        <dbReference type="ChEBI" id="CHEBI:456216"/>
        <dbReference type="EC" id="4.2.1.136"/>
    </reaction>
</comment>
<dbReference type="HAMAP" id="MF_01966">
    <property type="entry name" value="NADHX_epimerase"/>
    <property type="match status" value="1"/>
</dbReference>
<dbReference type="EC" id="4.2.1.136" evidence="19"/>
<evidence type="ECO:0000259" key="21">
    <source>
        <dbReference type="PROSITE" id="PS51385"/>
    </source>
</evidence>
<evidence type="ECO:0000256" key="16">
    <source>
        <dbReference type="ARBA" id="ARBA00049209"/>
    </source>
</evidence>
<dbReference type="Gene3D" id="3.40.50.10260">
    <property type="entry name" value="YjeF N-terminal domain"/>
    <property type="match status" value="1"/>
</dbReference>
<feature type="binding site" evidence="17">
    <location>
        <position position="458"/>
    </location>
    <ligand>
        <name>AMP</name>
        <dbReference type="ChEBI" id="CHEBI:456215"/>
    </ligand>
</feature>
<dbReference type="PROSITE" id="PS01050">
    <property type="entry name" value="YJEF_C_2"/>
    <property type="match status" value="1"/>
</dbReference>
<dbReference type="GO" id="GO:0052856">
    <property type="term" value="F:NAD(P)HX epimerase activity"/>
    <property type="evidence" value="ECO:0007669"/>
    <property type="project" value="UniProtKB-UniRule"/>
</dbReference>
<dbReference type="CDD" id="cd01171">
    <property type="entry name" value="YXKO-related"/>
    <property type="match status" value="1"/>
</dbReference>
<dbReference type="GO" id="GO:0052855">
    <property type="term" value="F:ADP-dependent NAD(P)H-hydrate dehydratase activity"/>
    <property type="evidence" value="ECO:0007669"/>
    <property type="project" value="UniProtKB-UniRule"/>
</dbReference>
<evidence type="ECO:0000256" key="3">
    <source>
        <dbReference type="ARBA" id="ARBA00006001"/>
    </source>
</evidence>
<dbReference type="Proteomes" id="UP000448943">
    <property type="component" value="Unassembled WGS sequence"/>
</dbReference>
<dbReference type="GO" id="GO:0046872">
    <property type="term" value="F:metal ion binding"/>
    <property type="evidence" value="ECO:0007669"/>
    <property type="project" value="UniProtKB-UniRule"/>
</dbReference>
<organism evidence="22 23">
    <name type="scientific">Chengkuizengella marina</name>
    <dbReference type="NCBI Taxonomy" id="2507566"/>
    <lineage>
        <taxon>Bacteria</taxon>
        <taxon>Bacillati</taxon>
        <taxon>Bacillota</taxon>
        <taxon>Bacilli</taxon>
        <taxon>Bacillales</taxon>
        <taxon>Paenibacillaceae</taxon>
        <taxon>Chengkuizengella</taxon>
    </lineage>
</organism>
<feature type="domain" description="YjeF C-terminal" evidence="20">
    <location>
        <begin position="233"/>
        <end position="512"/>
    </location>
</feature>
<dbReference type="PIRSF" id="PIRSF017184">
    <property type="entry name" value="Nnr"/>
    <property type="match status" value="1"/>
</dbReference>
<evidence type="ECO:0000256" key="4">
    <source>
        <dbReference type="ARBA" id="ARBA00009524"/>
    </source>
</evidence>
<keyword evidence="8 17" id="KW-0521">NADP</keyword>
<dbReference type="NCBIfam" id="TIGR00197">
    <property type="entry name" value="yjeF_nterm"/>
    <property type="match status" value="1"/>
</dbReference>
<evidence type="ECO:0000256" key="15">
    <source>
        <dbReference type="ARBA" id="ARBA00048238"/>
    </source>
</evidence>
<keyword evidence="11 18" id="KW-0413">Isomerase</keyword>
<evidence type="ECO:0000256" key="7">
    <source>
        <dbReference type="ARBA" id="ARBA00022840"/>
    </source>
</evidence>
<evidence type="ECO:0000256" key="9">
    <source>
        <dbReference type="ARBA" id="ARBA00022958"/>
    </source>
</evidence>
<comment type="similarity">
    <text evidence="3 19">In the N-terminal section; belongs to the NnrE/AIBP family.</text>
</comment>
<evidence type="ECO:0000256" key="2">
    <source>
        <dbReference type="ARBA" id="ARBA00000909"/>
    </source>
</evidence>
<keyword evidence="12 17" id="KW-0456">Lyase</keyword>
<keyword evidence="7 17" id="KW-0067">ATP-binding</keyword>
<evidence type="ECO:0000256" key="5">
    <source>
        <dbReference type="ARBA" id="ARBA00022723"/>
    </source>
</evidence>
<dbReference type="Pfam" id="PF01256">
    <property type="entry name" value="Carb_kinase"/>
    <property type="match status" value="1"/>
</dbReference>
<dbReference type="GO" id="GO:0005524">
    <property type="term" value="F:ATP binding"/>
    <property type="evidence" value="ECO:0007669"/>
    <property type="project" value="UniProtKB-UniRule"/>
</dbReference>
<keyword evidence="10 17" id="KW-0520">NAD</keyword>
<feature type="domain" description="YjeF N-terminal" evidence="21">
    <location>
        <begin position="9"/>
        <end position="218"/>
    </location>
</feature>
<evidence type="ECO:0000256" key="13">
    <source>
        <dbReference type="ARBA" id="ARBA00023268"/>
    </source>
</evidence>
<evidence type="ECO:0000256" key="11">
    <source>
        <dbReference type="ARBA" id="ARBA00023235"/>
    </source>
</evidence>
<dbReference type="OrthoDB" id="9806925at2"/>
<sequence length="512" mass="55786">MYVVTSDEMRKLDHYTINTIGIPSLVLMENAGREVANEIIIWTKKQNKPHHKKWLILVGKGNNGGDGLVAARHLIEAGFDIDILYAQSPNLFKGDMITQHHITKKLKLSSNVYQNKKIDWDGYEGIIDALLGTGTRGAPRDPYASLINKVNESNLPVFSIDIPSGLDADTGVLYQPCIKAEKTITLAFLKCGLIQSPGAETAGDVIVKPIGIPITTAKQFSIQTFSLQPSVLEKKLNVNVNLPRESNTHKGTYGHVLVVAGTLQMSGAGLLCSKTALRAGCGLVTWTLPRMVANQMLGKLPEVMLVPVEDKNNGEWNVHSAEDIIQLSENKQVLVIGPGLGRFEDDEMWLHKLWERIECPIVLDADALNILSDAEHFDKWSGKDTPVIITPHPGEMARLLKCTVKEVQENRIQIAREYAMKHKIVVVLKGAHTVIATANENVYINHTGNAGMATGGSGDVLAGMIGGLLAQNYTAEQAAVLGVYLHGLAGDRAAAKRYSQHSLIAGDIIDEI</sequence>
<dbReference type="InterPro" id="IPR029056">
    <property type="entry name" value="Ribokinase-like"/>
</dbReference>
<comment type="caution">
    <text evidence="22">The sequence shown here is derived from an EMBL/GenBank/DDBJ whole genome shotgun (WGS) entry which is preliminary data.</text>
</comment>
<dbReference type="HAMAP" id="MF_01965">
    <property type="entry name" value="NADHX_dehydratase"/>
    <property type="match status" value="1"/>
</dbReference>
<feature type="binding site" evidence="18">
    <location>
        <position position="128"/>
    </location>
    <ligand>
        <name>K(+)</name>
        <dbReference type="ChEBI" id="CHEBI:29103"/>
    </ligand>
</feature>
<comment type="catalytic activity">
    <reaction evidence="2 18 19">
        <text>(6R)-NADPHX = (6S)-NADPHX</text>
        <dbReference type="Rhea" id="RHEA:32227"/>
        <dbReference type="ChEBI" id="CHEBI:64076"/>
        <dbReference type="ChEBI" id="CHEBI:64077"/>
        <dbReference type="EC" id="5.1.99.6"/>
    </reaction>
</comment>
<feature type="binding site" evidence="17">
    <location>
        <begin position="429"/>
        <end position="433"/>
    </location>
    <ligand>
        <name>AMP</name>
        <dbReference type="ChEBI" id="CHEBI:456215"/>
    </ligand>
</feature>
<dbReference type="InterPro" id="IPR017953">
    <property type="entry name" value="Carbohydrate_kinase_pred_CS"/>
</dbReference>
<dbReference type="EC" id="5.1.99.6" evidence="19"/>
<dbReference type="PANTHER" id="PTHR12592">
    <property type="entry name" value="ATP-DEPENDENT (S)-NAD(P)H-HYDRATE DEHYDRATASE FAMILY MEMBER"/>
    <property type="match status" value="1"/>
</dbReference>
<keyword evidence="23" id="KW-1185">Reference proteome</keyword>
<dbReference type="AlphaFoldDB" id="A0A6N9Q514"/>
<protein>
    <recommendedName>
        <fullName evidence="19">Bifunctional NAD(P)H-hydrate repair enzyme</fullName>
    </recommendedName>
    <alternativeName>
        <fullName evidence="19">Nicotinamide nucleotide repair protein</fullName>
    </alternativeName>
    <domain>
        <recommendedName>
            <fullName evidence="19">ADP-dependent (S)-NAD(P)H-hydrate dehydratase</fullName>
            <ecNumber evidence="19">4.2.1.136</ecNumber>
        </recommendedName>
        <alternativeName>
            <fullName evidence="19">ADP-dependent NAD(P)HX dehydratase</fullName>
        </alternativeName>
    </domain>
    <domain>
        <recommendedName>
            <fullName evidence="19">NAD(P)H-hydrate epimerase</fullName>
            <ecNumber evidence="19">5.1.99.6</ecNumber>
        </recommendedName>
    </domain>
</protein>
<comment type="subunit">
    <text evidence="17">Homotetramer.</text>
</comment>
<evidence type="ECO:0000256" key="18">
    <source>
        <dbReference type="HAMAP-Rule" id="MF_01966"/>
    </source>
</evidence>
<comment type="cofactor">
    <cofactor evidence="17">
        <name>Mg(2+)</name>
        <dbReference type="ChEBI" id="CHEBI:18420"/>
    </cofactor>
</comment>
<comment type="similarity">
    <text evidence="4 19">In the C-terminal section; belongs to the NnrD/CARKD family.</text>
</comment>
<comment type="function">
    <text evidence="18">Catalyzes the epimerization of the S- and R-forms of NAD(P)HX, a damaged form of NAD(P)H that is a result of enzymatic or heat-dependent hydration. This is a prerequisite for the S-specific NAD(P)H-hydrate dehydratase to allow the repair of both epimers of NAD(P)HX.</text>
</comment>
<feature type="binding site" evidence="17">
    <location>
        <position position="392"/>
    </location>
    <ligand>
        <name>(6S)-NADPHX</name>
        <dbReference type="ChEBI" id="CHEBI:64076"/>
    </ligand>
</feature>
<dbReference type="GO" id="GO:0046496">
    <property type="term" value="P:nicotinamide nucleotide metabolic process"/>
    <property type="evidence" value="ECO:0007669"/>
    <property type="project" value="UniProtKB-UniRule"/>
</dbReference>
<evidence type="ECO:0000313" key="23">
    <source>
        <dbReference type="Proteomes" id="UP000448943"/>
    </source>
</evidence>
<keyword evidence="6 17" id="KW-0547">Nucleotide-binding</keyword>
<dbReference type="InterPro" id="IPR036652">
    <property type="entry name" value="YjeF_N_dom_sf"/>
</dbReference>
<comment type="cofactor">
    <cofactor evidence="18 19">
        <name>K(+)</name>
        <dbReference type="ChEBI" id="CHEBI:29103"/>
    </cofactor>
    <text evidence="18 19">Binds 1 potassium ion per subunit.</text>
</comment>
<feature type="binding site" evidence="18">
    <location>
        <position position="164"/>
    </location>
    <ligand>
        <name>K(+)</name>
        <dbReference type="ChEBI" id="CHEBI:29103"/>
    </ligand>
</feature>
<dbReference type="Gene3D" id="3.40.1190.20">
    <property type="match status" value="1"/>
</dbReference>
<evidence type="ECO:0000256" key="14">
    <source>
        <dbReference type="ARBA" id="ARBA00025153"/>
    </source>
</evidence>
<comment type="catalytic activity">
    <reaction evidence="1 18 19">
        <text>(6R)-NADHX = (6S)-NADHX</text>
        <dbReference type="Rhea" id="RHEA:32215"/>
        <dbReference type="ChEBI" id="CHEBI:64074"/>
        <dbReference type="ChEBI" id="CHEBI:64075"/>
        <dbReference type="EC" id="5.1.99.6"/>
    </reaction>
</comment>
<evidence type="ECO:0000256" key="10">
    <source>
        <dbReference type="ARBA" id="ARBA00023027"/>
    </source>
</evidence>